<gene>
    <name evidence="1" type="ORF">GCM10025751_44810</name>
</gene>
<accession>A0AAV3UMZ8</accession>
<protein>
    <submittedName>
        <fullName evidence="1">Uncharacterized protein</fullName>
    </submittedName>
</protein>
<dbReference type="Proteomes" id="UP001501729">
    <property type="component" value="Unassembled WGS sequence"/>
</dbReference>
<reference evidence="1 2" key="1">
    <citation type="journal article" date="2019" name="Int. J. Syst. Evol. Microbiol.">
        <title>The Global Catalogue of Microorganisms (GCM) 10K type strain sequencing project: providing services to taxonomists for standard genome sequencing and annotation.</title>
        <authorList>
            <consortium name="The Broad Institute Genomics Platform"/>
            <consortium name="The Broad Institute Genome Sequencing Center for Infectious Disease"/>
            <person name="Wu L."/>
            <person name="Ma J."/>
        </authorList>
    </citation>
    <scope>NUCLEOTIDE SEQUENCE [LARGE SCALE GENOMIC DNA]</scope>
    <source>
        <strain evidence="1 2">JCM 17504</strain>
    </source>
</reference>
<keyword evidence="2" id="KW-1185">Reference proteome</keyword>
<dbReference type="EMBL" id="BAABKX010000018">
    <property type="protein sequence ID" value="GAA5060072.1"/>
    <property type="molecule type" value="Genomic_DNA"/>
</dbReference>
<dbReference type="AlphaFoldDB" id="A0AAV3UMZ8"/>
<sequence>MRWVDVQELVSEVSSESIFWTVVSQTAAAFSDISFDLSQQSLSDLIRRGKEALLEHALLGSSSETVSD</sequence>
<proteinExistence type="predicted"/>
<evidence type="ECO:0000313" key="1">
    <source>
        <dbReference type="EMBL" id="GAA5060072.1"/>
    </source>
</evidence>
<evidence type="ECO:0000313" key="2">
    <source>
        <dbReference type="Proteomes" id="UP001501729"/>
    </source>
</evidence>
<comment type="caution">
    <text evidence="1">The sequence shown here is derived from an EMBL/GenBank/DDBJ whole genome shotgun (WGS) entry which is preliminary data.</text>
</comment>
<organism evidence="1 2">
    <name type="scientific">Haladaptatus pallidirubidus</name>
    <dbReference type="NCBI Taxonomy" id="1008152"/>
    <lineage>
        <taxon>Archaea</taxon>
        <taxon>Methanobacteriati</taxon>
        <taxon>Methanobacteriota</taxon>
        <taxon>Stenosarchaea group</taxon>
        <taxon>Halobacteria</taxon>
        <taxon>Halobacteriales</taxon>
        <taxon>Haladaptataceae</taxon>
        <taxon>Haladaptatus</taxon>
    </lineage>
</organism>
<name>A0AAV3UMZ8_9EURY</name>